<name>A0A7H9ART1_9FLAO</name>
<evidence type="ECO:0000256" key="3">
    <source>
        <dbReference type="ARBA" id="ARBA00022801"/>
    </source>
</evidence>
<proteinExistence type="predicted"/>
<dbReference type="Pfam" id="PF00929">
    <property type="entry name" value="RNase_T"/>
    <property type="match status" value="1"/>
</dbReference>
<dbReference type="EMBL" id="CP058595">
    <property type="protein sequence ID" value="QLG46154.1"/>
    <property type="molecule type" value="Genomic_DNA"/>
</dbReference>
<dbReference type="Pfam" id="PF01541">
    <property type="entry name" value="GIY-YIG"/>
    <property type="match status" value="1"/>
</dbReference>
<dbReference type="KEGG" id="cagg:HYG79_12610"/>
<evidence type="ECO:0000256" key="10">
    <source>
        <dbReference type="ARBA" id="ARBA00042138"/>
    </source>
</evidence>
<dbReference type="InterPro" id="IPR036397">
    <property type="entry name" value="RNaseH_sf"/>
</dbReference>
<evidence type="ECO:0000256" key="4">
    <source>
        <dbReference type="ARBA" id="ARBA00022881"/>
    </source>
</evidence>
<dbReference type="RefSeq" id="WP_179242435.1">
    <property type="nucleotide sequence ID" value="NZ_CP058595.1"/>
</dbReference>
<dbReference type="PANTHER" id="PTHR30562">
    <property type="entry name" value="UVRC/OXIDOREDUCTASE"/>
    <property type="match status" value="1"/>
</dbReference>
<dbReference type="CDD" id="cd10434">
    <property type="entry name" value="GIY-YIG_UvrC_Cho"/>
    <property type="match status" value="1"/>
</dbReference>
<protein>
    <recommendedName>
        <fullName evidence="9">Excinuclease cho</fullName>
    </recommendedName>
    <alternativeName>
        <fullName evidence="11">Endonuclease cho</fullName>
    </alternativeName>
    <alternativeName>
        <fullName evidence="10">UvrC homolog protein</fullName>
    </alternativeName>
</protein>
<evidence type="ECO:0000256" key="8">
    <source>
        <dbReference type="ARBA" id="ARBA00026073"/>
    </source>
</evidence>
<dbReference type="CDD" id="cd06127">
    <property type="entry name" value="DEDDh"/>
    <property type="match status" value="1"/>
</dbReference>
<dbReference type="InterPro" id="IPR000305">
    <property type="entry name" value="GIY-YIG_endonuc"/>
</dbReference>
<organism evidence="13 14">
    <name type="scientific">Costertonia aggregata</name>
    <dbReference type="NCBI Taxonomy" id="343403"/>
    <lineage>
        <taxon>Bacteria</taxon>
        <taxon>Pseudomonadati</taxon>
        <taxon>Bacteroidota</taxon>
        <taxon>Flavobacteriia</taxon>
        <taxon>Flavobacteriales</taxon>
        <taxon>Flavobacteriaceae</taxon>
        <taxon>Costertonia</taxon>
    </lineage>
</organism>
<dbReference type="GO" id="GO:0004527">
    <property type="term" value="F:exonuclease activity"/>
    <property type="evidence" value="ECO:0007669"/>
    <property type="project" value="UniProtKB-ARBA"/>
</dbReference>
<dbReference type="SMART" id="SM00465">
    <property type="entry name" value="GIYc"/>
    <property type="match status" value="1"/>
</dbReference>
<keyword evidence="4" id="KW-0267">Excision nuclease</keyword>
<dbReference type="GO" id="GO:0003676">
    <property type="term" value="F:nucleic acid binding"/>
    <property type="evidence" value="ECO:0007669"/>
    <property type="project" value="InterPro"/>
</dbReference>
<evidence type="ECO:0000259" key="12">
    <source>
        <dbReference type="PROSITE" id="PS50164"/>
    </source>
</evidence>
<dbReference type="InterPro" id="IPR012337">
    <property type="entry name" value="RNaseH-like_sf"/>
</dbReference>
<dbReference type="PANTHER" id="PTHR30562:SF10">
    <property type="entry name" value="EXCINUCLEASE CHO"/>
    <property type="match status" value="1"/>
</dbReference>
<keyword evidence="2" id="KW-0228">DNA excision</keyword>
<evidence type="ECO:0000256" key="1">
    <source>
        <dbReference type="ARBA" id="ARBA00022763"/>
    </source>
</evidence>
<feature type="domain" description="GIY-YIG" evidence="12">
    <location>
        <begin position="197"/>
        <end position="273"/>
    </location>
</feature>
<accession>A0A7H9ART1</accession>
<evidence type="ECO:0000256" key="2">
    <source>
        <dbReference type="ARBA" id="ARBA00022769"/>
    </source>
</evidence>
<keyword evidence="14" id="KW-1185">Reference proteome</keyword>
<evidence type="ECO:0000256" key="11">
    <source>
        <dbReference type="ARBA" id="ARBA00042732"/>
    </source>
</evidence>
<sequence>MYSIVDIETTGNGIRGNRITEISIFRFDGHQIVDEFTSLVNPECDIPLFITGLTGIDDNMVRNAPLLNEIAPRILEITKDSIFVAHSVNFDYNVIKNEFKQIGHDFSLKKLCTVRLSRKLLPGYHSYSLGKLCSAIGIPLTDRHRARGDAHATLLLFHKLLRAQNAEKVFKAFLNARSQETTLPPALPKTEFEKLPTTPGVYYFKNQKGKIIYVGKAINIKKRVLSHFYDKATKELALCSETYLLDFEETGNELIALLQESSEIKKHYPKFNRAQKRNVQRYGIFSYEDRKGVLHLAYNKIKMAPNPLTVFYSLTDCRQFLEKICDTFELCPKYCHLQENVTTCSHYKIKQCIGICSNIEQLTKYNLRVQKAIGFLKETKTDFTIKSKGRTADEDAFVLVRNGLYIGFGYISKNIAVSYLDEIESFLIPQQNTMETQRIIESYVRKHPKSIFELGKNNVEQIQV</sequence>
<keyword evidence="3" id="KW-0378">Hydrolase</keyword>
<evidence type="ECO:0000256" key="9">
    <source>
        <dbReference type="ARBA" id="ARBA00040756"/>
    </source>
</evidence>
<comment type="function">
    <text evidence="7">DNA polymerase III is a complex, multichain enzyme responsible for most of the replicative synthesis in bacteria. The epsilon subunit contain the editing function and is a proofreading 3'-5' exonuclease.</text>
</comment>
<evidence type="ECO:0000256" key="5">
    <source>
        <dbReference type="ARBA" id="ARBA00023204"/>
    </source>
</evidence>
<evidence type="ECO:0000256" key="7">
    <source>
        <dbReference type="ARBA" id="ARBA00025483"/>
    </source>
</evidence>
<dbReference type="Proteomes" id="UP000509302">
    <property type="component" value="Chromosome"/>
</dbReference>
<dbReference type="PROSITE" id="PS50164">
    <property type="entry name" value="GIY_YIG"/>
    <property type="match status" value="1"/>
</dbReference>
<dbReference type="FunFam" id="3.30.420.10:FF:000045">
    <property type="entry name" value="3'-5' exonuclease DinG"/>
    <property type="match status" value="1"/>
</dbReference>
<dbReference type="AlphaFoldDB" id="A0A7H9ART1"/>
<gene>
    <name evidence="13" type="ORF">HYG79_12610</name>
</gene>
<dbReference type="Gene3D" id="3.40.1440.10">
    <property type="entry name" value="GIY-YIG endonuclease"/>
    <property type="match status" value="1"/>
</dbReference>
<dbReference type="InterPro" id="IPR047296">
    <property type="entry name" value="GIY-YIG_UvrC_Cho"/>
</dbReference>
<dbReference type="GO" id="GO:0009432">
    <property type="term" value="P:SOS response"/>
    <property type="evidence" value="ECO:0007669"/>
    <property type="project" value="UniProtKB-KW"/>
</dbReference>
<dbReference type="SMART" id="SM00479">
    <property type="entry name" value="EXOIII"/>
    <property type="match status" value="1"/>
</dbReference>
<dbReference type="InterPro" id="IPR013520">
    <property type="entry name" value="Ribonucl_H"/>
</dbReference>
<comment type="subunit">
    <text evidence="8">DNA polymerase III contains a core (composed of alpha, epsilon and theta chains) that associates with a tau subunit. This core dimerizes to form the POLIII' complex. PolIII' associates with the gamma complex (composed of gamma, delta, delta', psi and chi chains) and with the beta chain to form the complete DNA polymerase III complex.</text>
</comment>
<dbReference type="SUPFAM" id="SSF53098">
    <property type="entry name" value="Ribonuclease H-like"/>
    <property type="match status" value="1"/>
</dbReference>
<evidence type="ECO:0000256" key="6">
    <source>
        <dbReference type="ARBA" id="ARBA00023236"/>
    </source>
</evidence>
<reference evidence="13 14" key="1">
    <citation type="journal article" date="2006" name="Int. J. Syst. Evol. Microbiol.">
        <title>Costertonia aggregata gen. nov., sp. nov., a mesophilic marine bacterium of the family Flavobacteriaceae, isolated from a mature biofilm.</title>
        <authorList>
            <person name="Kwon K.K."/>
            <person name="Lee Y.K."/>
            <person name="Lee H.K."/>
        </authorList>
    </citation>
    <scope>NUCLEOTIDE SEQUENCE [LARGE SCALE GENOMIC DNA]</scope>
    <source>
        <strain evidence="13 14">KCCM 42265</strain>
    </source>
</reference>
<dbReference type="GO" id="GO:0009380">
    <property type="term" value="C:excinuclease repair complex"/>
    <property type="evidence" value="ECO:0007669"/>
    <property type="project" value="TreeGrafter"/>
</dbReference>
<dbReference type="InterPro" id="IPR035901">
    <property type="entry name" value="GIY-YIG_endonuc_sf"/>
</dbReference>
<evidence type="ECO:0000313" key="13">
    <source>
        <dbReference type="EMBL" id="QLG46154.1"/>
    </source>
</evidence>
<keyword evidence="5" id="KW-0234">DNA repair</keyword>
<keyword evidence="6" id="KW-0742">SOS response</keyword>
<keyword evidence="1" id="KW-0227">DNA damage</keyword>
<dbReference type="Gene3D" id="3.30.420.10">
    <property type="entry name" value="Ribonuclease H-like superfamily/Ribonuclease H"/>
    <property type="match status" value="1"/>
</dbReference>
<dbReference type="GO" id="GO:0006289">
    <property type="term" value="P:nucleotide-excision repair"/>
    <property type="evidence" value="ECO:0007669"/>
    <property type="project" value="InterPro"/>
</dbReference>
<dbReference type="InterPro" id="IPR050066">
    <property type="entry name" value="UvrABC_protein_C"/>
</dbReference>
<evidence type="ECO:0000313" key="14">
    <source>
        <dbReference type="Proteomes" id="UP000509302"/>
    </source>
</evidence>